<keyword evidence="3" id="KW-1185">Reference proteome</keyword>
<dbReference type="OrthoDB" id="6509413at2759"/>
<gene>
    <name evidence="2" type="ORF">OESDEN_01028</name>
</gene>
<evidence type="ECO:0000256" key="1">
    <source>
        <dbReference type="SAM" id="MobiDB-lite"/>
    </source>
</evidence>
<name>A0A0B1TS70_OESDE</name>
<feature type="region of interest" description="Disordered" evidence="1">
    <location>
        <begin position="77"/>
        <end position="105"/>
    </location>
</feature>
<protein>
    <recommendedName>
        <fullName evidence="4">DDE Tnp4 domain-containing protein</fullName>
    </recommendedName>
</protein>
<dbReference type="Proteomes" id="UP000053660">
    <property type="component" value="Unassembled WGS sequence"/>
</dbReference>
<sequence>MDTLLGDSAYRSEFFLLKPILDAALDSREARYTDAVCRVRVLVENAIGVLKRQYEPGKVATMISVAICLRNAAIDMGEPDFSESDDEEDDSGDMEQDNEITPTGSALLSAVLQNYF</sequence>
<organism evidence="2 3">
    <name type="scientific">Oesophagostomum dentatum</name>
    <name type="common">Nodular worm</name>
    <dbReference type="NCBI Taxonomy" id="61180"/>
    <lineage>
        <taxon>Eukaryota</taxon>
        <taxon>Metazoa</taxon>
        <taxon>Ecdysozoa</taxon>
        <taxon>Nematoda</taxon>
        <taxon>Chromadorea</taxon>
        <taxon>Rhabditida</taxon>
        <taxon>Rhabditina</taxon>
        <taxon>Rhabditomorpha</taxon>
        <taxon>Strongyloidea</taxon>
        <taxon>Strongylidae</taxon>
        <taxon>Oesophagostomum</taxon>
    </lineage>
</organism>
<accession>A0A0B1TS70</accession>
<dbReference type="EMBL" id="KN549255">
    <property type="protein sequence ID" value="KHJ98971.1"/>
    <property type="molecule type" value="Genomic_DNA"/>
</dbReference>
<evidence type="ECO:0000313" key="2">
    <source>
        <dbReference type="EMBL" id="KHJ98971.1"/>
    </source>
</evidence>
<feature type="compositionally biased region" description="Acidic residues" evidence="1">
    <location>
        <begin position="77"/>
        <end position="98"/>
    </location>
</feature>
<reference evidence="2 3" key="1">
    <citation type="submission" date="2014-03" db="EMBL/GenBank/DDBJ databases">
        <title>Draft genome of the hookworm Oesophagostomum dentatum.</title>
        <authorList>
            <person name="Mitreva M."/>
        </authorList>
    </citation>
    <scope>NUCLEOTIDE SEQUENCE [LARGE SCALE GENOMIC DNA]</scope>
    <source>
        <strain evidence="2 3">OD-Hann</strain>
    </source>
</reference>
<proteinExistence type="predicted"/>
<evidence type="ECO:0008006" key="4">
    <source>
        <dbReference type="Google" id="ProtNLM"/>
    </source>
</evidence>
<dbReference type="AlphaFoldDB" id="A0A0B1TS70"/>
<evidence type="ECO:0000313" key="3">
    <source>
        <dbReference type="Proteomes" id="UP000053660"/>
    </source>
</evidence>